<feature type="non-terminal residue" evidence="1">
    <location>
        <position position="1"/>
    </location>
</feature>
<organism evidence="1">
    <name type="scientific">Tanacetum cinerariifolium</name>
    <name type="common">Dalmatian daisy</name>
    <name type="synonym">Chrysanthemum cinerariifolium</name>
    <dbReference type="NCBI Taxonomy" id="118510"/>
    <lineage>
        <taxon>Eukaryota</taxon>
        <taxon>Viridiplantae</taxon>
        <taxon>Streptophyta</taxon>
        <taxon>Embryophyta</taxon>
        <taxon>Tracheophyta</taxon>
        <taxon>Spermatophyta</taxon>
        <taxon>Magnoliopsida</taxon>
        <taxon>eudicotyledons</taxon>
        <taxon>Gunneridae</taxon>
        <taxon>Pentapetalae</taxon>
        <taxon>asterids</taxon>
        <taxon>campanulids</taxon>
        <taxon>Asterales</taxon>
        <taxon>Asteraceae</taxon>
        <taxon>Asteroideae</taxon>
        <taxon>Anthemideae</taxon>
        <taxon>Anthemidinae</taxon>
        <taxon>Tanacetum</taxon>
    </lineage>
</organism>
<dbReference type="AlphaFoldDB" id="A0A699WXV6"/>
<gene>
    <name evidence="1" type="ORF">Tci_923968</name>
</gene>
<evidence type="ECO:0000313" key="1">
    <source>
        <dbReference type="EMBL" id="GFD51999.1"/>
    </source>
</evidence>
<protein>
    <submittedName>
        <fullName evidence="1">Uncharacterized protein</fullName>
    </submittedName>
</protein>
<name>A0A699WXV6_TANCI</name>
<comment type="caution">
    <text evidence="1">The sequence shown here is derived from an EMBL/GenBank/DDBJ whole genome shotgun (WGS) entry which is preliminary data.</text>
</comment>
<reference evidence="1" key="1">
    <citation type="journal article" date="2019" name="Sci. Rep.">
        <title>Draft genome of Tanacetum cinerariifolium, the natural source of mosquito coil.</title>
        <authorList>
            <person name="Yamashiro T."/>
            <person name="Shiraishi A."/>
            <person name="Satake H."/>
            <person name="Nakayama K."/>
        </authorList>
    </citation>
    <scope>NUCLEOTIDE SEQUENCE</scope>
</reference>
<accession>A0A699WXV6</accession>
<proteinExistence type="predicted"/>
<sequence>GGQVAVVPSIWGHIAGGGANEKDVRWMERKIADFLKGGYAS</sequence>
<dbReference type="EMBL" id="BKCJ011776839">
    <property type="protein sequence ID" value="GFD51999.1"/>
    <property type="molecule type" value="Genomic_DNA"/>
</dbReference>